<dbReference type="PIRSF" id="PIRSF000097">
    <property type="entry name" value="AKR"/>
    <property type="match status" value="1"/>
</dbReference>
<dbReference type="HOGENOM" id="CLU_023205_0_0_1"/>
<dbReference type="InterPro" id="IPR023210">
    <property type="entry name" value="NADP_OxRdtase_dom"/>
</dbReference>
<reference evidence="6 7" key="1">
    <citation type="journal article" date="2011" name="Proc. Natl. Acad. Sci. U.S.A.">
        <title>Evolutionary erosion of yeast sex chromosomes by mating-type switching accidents.</title>
        <authorList>
            <person name="Gordon J.L."/>
            <person name="Armisen D."/>
            <person name="Proux-Wera E."/>
            <person name="Oheigeartaigh S.S."/>
            <person name="Byrne K.P."/>
            <person name="Wolfe K.H."/>
        </authorList>
    </citation>
    <scope>NUCLEOTIDE SEQUENCE [LARGE SCALE GENOMIC DNA]</scope>
    <source>
        <strain evidence="7">ATCC 22294 / BCRC 22015 / CBS 2517 / CECT 1963 / NBRC 1671 / NRRL Y-8276</strain>
    </source>
</reference>
<evidence type="ECO:0000259" key="5">
    <source>
        <dbReference type="Pfam" id="PF00248"/>
    </source>
</evidence>
<dbReference type="OrthoDB" id="416253at2759"/>
<dbReference type="EMBL" id="HE650825">
    <property type="protein sequence ID" value="CCF58535.1"/>
    <property type="molecule type" value="Genomic_DNA"/>
</dbReference>
<dbReference type="PANTHER" id="PTHR11732">
    <property type="entry name" value="ALDO/KETO REDUCTASE"/>
    <property type="match status" value="1"/>
</dbReference>
<evidence type="ECO:0000313" key="6">
    <source>
        <dbReference type="EMBL" id="CCF58535.1"/>
    </source>
</evidence>
<dbReference type="eggNOG" id="KOG1577">
    <property type="taxonomic scope" value="Eukaryota"/>
</dbReference>
<dbReference type="GO" id="GO:0047953">
    <property type="term" value="F:glycerol 2-dehydrogenase (NADP+) activity"/>
    <property type="evidence" value="ECO:0007669"/>
    <property type="project" value="EnsemblFungi"/>
</dbReference>
<dbReference type="InParanoid" id="H2AVY5"/>
<feature type="binding site" evidence="3">
    <location>
        <position position="113"/>
    </location>
    <ligand>
        <name>substrate</name>
    </ligand>
</feature>
<dbReference type="KEGG" id="kaf:KAFR_0E03840"/>
<dbReference type="GO" id="GO:0004032">
    <property type="term" value="F:aldose reductase (NADPH) activity"/>
    <property type="evidence" value="ECO:0007669"/>
    <property type="project" value="EnsemblFungi"/>
</dbReference>
<name>H2AVY5_KAZAF</name>
<gene>
    <name evidence="6" type="primary">KAFR0E03840</name>
    <name evidence="6" type="ORF">KAFR_0E03840</name>
</gene>
<dbReference type="InterPro" id="IPR036812">
    <property type="entry name" value="NAD(P)_OxRdtase_dom_sf"/>
</dbReference>
<dbReference type="Pfam" id="PF00248">
    <property type="entry name" value="Aldo_ket_red"/>
    <property type="match status" value="1"/>
</dbReference>
<dbReference type="Proteomes" id="UP000005220">
    <property type="component" value="Chromosome 5"/>
</dbReference>
<dbReference type="AlphaFoldDB" id="H2AVY5"/>
<organism evidence="6 7">
    <name type="scientific">Kazachstania africana (strain ATCC 22294 / BCRC 22015 / CBS 2517 / CECT 1963 / NBRC 1671 / NRRL Y-8276)</name>
    <name type="common">Yeast</name>
    <name type="synonym">Kluyveromyces africanus</name>
    <dbReference type="NCBI Taxonomy" id="1071382"/>
    <lineage>
        <taxon>Eukaryota</taxon>
        <taxon>Fungi</taxon>
        <taxon>Dikarya</taxon>
        <taxon>Ascomycota</taxon>
        <taxon>Saccharomycotina</taxon>
        <taxon>Saccharomycetes</taxon>
        <taxon>Saccharomycetales</taxon>
        <taxon>Saccharomycetaceae</taxon>
        <taxon>Kazachstania</taxon>
    </lineage>
</organism>
<dbReference type="PROSITE" id="PS00798">
    <property type="entry name" value="ALDOKETO_REDUCTASE_1"/>
    <property type="match status" value="1"/>
</dbReference>
<feature type="domain" description="NADP-dependent oxidoreductase" evidence="5">
    <location>
        <begin position="24"/>
        <end position="289"/>
    </location>
</feature>
<evidence type="ECO:0000313" key="7">
    <source>
        <dbReference type="Proteomes" id="UP000005220"/>
    </source>
</evidence>
<dbReference type="GO" id="GO:0003729">
    <property type="term" value="F:mRNA binding"/>
    <property type="evidence" value="ECO:0007669"/>
    <property type="project" value="EnsemblFungi"/>
</dbReference>
<protein>
    <recommendedName>
        <fullName evidence="5">NADP-dependent oxidoreductase domain-containing protein</fullName>
    </recommendedName>
</protein>
<dbReference type="PROSITE" id="PS00062">
    <property type="entry name" value="ALDOKETO_REDUCTASE_2"/>
    <property type="match status" value="1"/>
</dbReference>
<dbReference type="PRINTS" id="PR00069">
    <property type="entry name" value="ALDKETRDTASE"/>
</dbReference>
<evidence type="ECO:0000256" key="3">
    <source>
        <dbReference type="PIRSR" id="PIRSR000097-2"/>
    </source>
</evidence>
<dbReference type="GO" id="GO:0019568">
    <property type="term" value="P:arabinose catabolic process"/>
    <property type="evidence" value="ECO:0007669"/>
    <property type="project" value="EnsemblFungi"/>
</dbReference>
<dbReference type="Gene3D" id="3.20.20.100">
    <property type="entry name" value="NADP-dependent oxidoreductase domain"/>
    <property type="match status" value="1"/>
</dbReference>
<dbReference type="InterPro" id="IPR020471">
    <property type="entry name" value="AKR"/>
</dbReference>
<dbReference type="RefSeq" id="XP_003957670.1">
    <property type="nucleotide sequence ID" value="XM_003957621.1"/>
</dbReference>
<dbReference type="GeneID" id="13883351"/>
<dbReference type="GO" id="GO:0061610">
    <property type="term" value="P:glycerol to glycerone phosphate metabolic process"/>
    <property type="evidence" value="ECO:0007669"/>
    <property type="project" value="EnsemblFungi"/>
</dbReference>
<dbReference type="SUPFAM" id="SSF51430">
    <property type="entry name" value="NAD(P)-linked oxidoreductase"/>
    <property type="match status" value="1"/>
</dbReference>
<evidence type="ECO:0000256" key="1">
    <source>
        <dbReference type="ARBA" id="ARBA00023002"/>
    </source>
</evidence>
<dbReference type="GO" id="GO:0034599">
    <property type="term" value="P:cellular response to oxidative stress"/>
    <property type="evidence" value="ECO:0007669"/>
    <property type="project" value="EnsemblFungi"/>
</dbReference>
<dbReference type="STRING" id="1071382.H2AVY5"/>
<sequence>MSANLKNSTKTLKLNDGSQIPIVGLGTWQATDERDAYNAVRAALDAGYRHIDTAAIYKNEVQVGEAIRDSGVPREEIFVTTKLWNAQHHEPEVALDESLQRLGLDYVDLYLMHWPVSLDKSYMKESPLELMKRPDGTRPVETDWTFINTWELMQKLPKNKVRSIGVSNFSVNNLKDLLKAPTTNVVPTINQVELHPLLPQYELVDYCQQNKIEVEAYSPLGSTSAPLLSEPIVIDVAKKNGVQPAHVVLSWIVQRNIIVLPKSVHAERVAANLKTFTLPEEDFDAIGKISQQRGERRINNPNFEPFKTFV</sequence>
<accession>H2AVY5</accession>
<proteinExistence type="predicted"/>
<feature type="active site" description="Proton donor" evidence="2">
    <location>
        <position position="57"/>
    </location>
</feature>
<dbReference type="GO" id="GO:0042843">
    <property type="term" value="P:D-xylose catabolic process"/>
    <property type="evidence" value="ECO:0007669"/>
    <property type="project" value="EnsemblFungi"/>
</dbReference>
<dbReference type="InterPro" id="IPR018170">
    <property type="entry name" value="Aldo/ket_reductase_CS"/>
</dbReference>
<evidence type="ECO:0000256" key="4">
    <source>
        <dbReference type="PIRSR" id="PIRSR000097-3"/>
    </source>
</evidence>
<keyword evidence="1" id="KW-0560">Oxidoreductase</keyword>
<feature type="site" description="Lowers pKa of active site Tyr" evidence="4">
    <location>
        <position position="82"/>
    </location>
</feature>
<keyword evidence="7" id="KW-1185">Reference proteome</keyword>
<evidence type="ECO:0000256" key="2">
    <source>
        <dbReference type="PIRSR" id="PIRSR000097-1"/>
    </source>
</evidence>
<dbReference type="FunFam" id="3.20.20.100:FF:000002">
    <property type="entry name" value="2,5-diketo-D-gluconic acid reductase A"/>
    <property type="match status" value="1"/>
</dbReference>